<gene>
    <name evidence="1" type="ORF">MRB53_021975</name>
</gene>
<dbReference type="EMBL" id="CM056815">
    <property type="protein sequence ID" value="KAJ8628652.1"/>
    <property type="molecule type" value="Genomic_DNA"/>
</dbReference>
<comment type="caution">
    <text evidence="1">The sequence shown here is derived from an EMBL/GenBank/DDBJ whole genome shotgun (WGS) entry which is preliminary data.</text>
</comment>
<organism evidence="1 2">
    <name type="scientific">Persea americana</name>
    <name type="common">Avocado</name>
    <dbReference type="NCBI Taxonomy" id="3435"/>
    <lineage>
        <taxon>Eukaryota</taxon>
        <taxon>Viridiplantae</taxon>
        <taxon>Streptophyta</taxon>
        <taxon>Embryophyta</taxon>
        <taxon>Tracheophyta</taxon>
        <taxon>Spermatophyta</taxon>
        <taxon>Magnoliopsida</taxon>
        <taxon>Magnoliidae</taxon>
        <taxon>Laurales</taxon>
        <taxon>Lauraceae</taxon>
        <taxon>Persea</taxon>
    </lineage>
</organism>
<keyword evidence="2" id="KW-1185">Reference proteome</keyword>
<reference evidence="1 2" key="1">
    <citation type="journal article" date="2022" name="Hortic Res">
        <title>A haplotype resolved chromosomal level avocado genome allows analysis of novel avocado genes.</title>
        <authorList>
            <person name="Nath O."/>
            <person name="Fletcher S.J."/>
            <person name="Hayward A."/>
            <person name="Shaw L.M."/>
            <person name="Masouleh A.K."/>
            <person name="Furtado A."/>
            <person name="Henry R.J."/>
            <person name="Mitter N."/>
        </authorList>
    </citation>
    <scope>NUCLEOTIDE SEQUENCE [LARGE SCALE GENOMIC DNA]</scope>
    <source>
        <strain evidence="2">cv. Hass</strain>
    </source>
</reference>
<dbReference type="Proteomes" id="UP001234297">
    <property type="component" value="Chromosome 7"/>
</dbReference>
<proteinExistence type="predicted"/>
<protein>
    <submittedName>
        <fullName evidence="1">Uncharacterized protein</fullName>
    </submittedName>
</protein>
<evidence type="ECO:0000313" key="2">
    <source>
        <dbReference type="Proteomes" id="UP001234297"/>
    </source>
</evidence>
<name>A0ACC2L6C7_PERAE</name>
<accession>A0ACC2L6C7</accession>
<evidence type="ECO:0000313" key="1">
    <source>
        <dbReference type="EMBL" id="KAJ8628652.1"/>
    </source>
</evidence>
<sequence length="495" mass="55675">MGTLKFEKPHAVCIPFPAQGHINPMFKLAKLLHFRGFHITFVHTEFNYQRLLKSRGPDSLKDLDDFRFEIIPDGLPPSDLDATQDIGALFDSTSKNCMVPFRNLVKKLNSREEMPGVSCIVADAIMTFTMQVADELGIPKVLLWTASTCSYMGYLHFPQLVERGLVPLKDESYFTNGYLDTRIDWINGMKDIRLKDMPTFLRTTDPNDPMVNFVIQQGQRAFKASAVIINTFHDLEHEVLNAMASMLPHIYSIGSLSLLVNKLPISGLNAIGSNLWKEERECLEWLDTKEPKSVLYVNFGSITVMSAQQMSEFAWGLANSNHNFLWAVRPDLVRGESAMLPEEFANITKERGLLVSWCPQEEVLLHPSVGGFLTHCGWNSTLESICAGVPVICWPFFADQQTNCRFACATWSIGLEIESDGKRQRIEGLVRELMEGEKGEEMRQRALEWKESAENAVEEGVGSSCMNLEKLINNVLLVNVSKSNGPVQGREGVSF</sequence>